<dbReference type="EMBL" id="CP048000">
    <property type="protein sequence ID" value="QHQ63333.1"/>
    <property type="molecule type" value="Genomic_DNA"/>
</dbReference>
<dbReference type="RefSeq" id="WP_161840155.1">
    <property type="nucleotide sequence ID" value="NZ_CP048000.1"/>
</dbReference>
<feature type="transmembrane region" description="Helical" evidence="1">
    <location>
        <begin position="192"/>
        <end position="212"/>
    </location>
</feature>
<name>A0A6P1TS87_9FIRM</name>
<protein>
    <submittedName>
        <fullName evidence="3">CPBP family intramembrane metalloprotease</fullName>
    </submittedName>
</protein>
<dbReference type="GO" id="GO:0006508">
    <property type="term" value="P:proteolysis"/>
    <property type="evidence" value="ECO:0007669"/>
    <property type="project" value="UniProtKB-KW"/>
</dbReference>
<evidence type="ECO:0000313" key="4">
    <source>
        <dbReference type="Proteomes" id="UP000464314"/>
    </source>
</evidence>
<feature type="transmembrane region" description="Helical" evidence="1">
    <location>
        <begin position="166"/>
        <end position="185"/>
    </location>
</feature>
<dbReference type="GO" id="GO:0080120">
    <property type="term" value="P:CAAX-box protein maturation"/>
    <property type="evidence" value="ECO:0007669"/>
    <property type="project" value="UniProtKB-ARBA"/>
</dbReference>
<evidence type="ECO:0000256" key="1">
    <source>
        <dbReference type="SAM" id="Phobius"/>
    </source>
</evidence>
<dbReference type="Proteomes" id="UP000464314">
    <property type="component" value="Chromosome"/>
</dbReference>
<accession>A0A6P1TS87</accession>
<dbReference type="AlphaFoldDB" id="A0A6P1TS87"/>
<feature type="domain" description="CAAX prenyl protease 2/Lysostaphin resistance protein A-like" evidence="2">
    <location>
        <begin position="113"/>
        <end position="205"/>
    </location>
</feature>
<feature type="transmembrane region" description="Helical" evidence="1">
    <location>
        <begin position="137"/>
        <end position="160"/>
    </location>
</feature>
<proteinExistence type="predicted"/>
<keyword evidence="1" id="KW-0812">Transmembrane</keyword>
<evidence type="ECO:0000259" key="2">
    <source>
        <dbReference type="Pfam" id="PF02517"/>
    </source>
</evidence>
<organism evidence="3 4">
    <name type="scientific">Anaerocolumna sedimenticola</name>
    <dbReference type="NCBI Taxonomy" id="2696063"/>
    <lineage>
        <taxon>Bacteria</taxon>
        <taxon>Bacillati</taxon>
        <taxon>Bacillota</taxon>
        <taxon>Clostridia</taxon>
        <taxon>Lachnospirales</taxon>
        <taxon>Lachnospiraceae</taxon>
        <taxon>Anaerocolumna</taxon>
    </lineage>
</organism>
<dbReference type="Pfam" id="PF02517">
    <property type="entry name" value="Rce1-like"/>
    <property type="match status" value="1"/>
</dbReference>
<keyword evidence="3" id="KW-0645">Protease</keyword>
<gene>
    <name evidence="3" type="ORF">Ana3638_23255</name>
</gene>
<dbReference type="GO" id="GO:0004175">
    <property type="term" value="F:endopeptidase activity"/>
    <property type="evidence" value="ECO:0007669"/>
    <property type="project" value="UniProtKB-ARBA"/>
</dbReference>
<evidence type="ECO:0000313" key="3">
    <source>
        <dbReference type="EMBL" id="QHQ63333.1"/>
    </source>
</evidence>
<keyword evidence="4" id="KW-1185">Reference proteome</keyword>
<feature type="transmembrane region" description="Helical" evidence="1">
    <location>
        <begin position="70"/>
        <end position="92"/>
    </location>
</feature>
<keyword evidence="3" id="KW-0482">Metalloprotease</keyword>
<dbReference type="GO" id="GO:0008237">
    <property type="term" value="F:metallopeptidase activity"/>
    <property type="evidence" value="ECO:0007669"/>
    <property type="project" value="UniProtKB-KW"/>
</dbReference>
<keyword evidence="3" id="KW-0378">Hydrolase</keyword>
<sequence length="213" mass="24126">MGRMKILPLVVIILMIVLSFSNLFGLNISPWCIFIGVAFFFVNKLIEKQPMKNSGLDISAIGTNLKDRKIWIWLVSPVIMDAVCVLFSKLFIPEYIEYETSRAGAFVPIEVSISSILLFFVFALGEEIAWRAFFQNSLVKVLPILPVLIFSSLLFSLGHFTQGNTIVVIYGLFFTFINSIIYGIIFHKTKNAWVSALSHFTANIFEVILFILI</sequence>
<feature type="transmembrane region" description="Helical" evidence="1">
    <location>
        <begin position="104"/>
        <end position="125"/>
    </location>
</feature>
<dbReference type="InterPro" id="IPR003675">
    <property type="entry name" value="Rce1/LyrA-like_dom"/>
</dbReference>
<keyword evidence="1" id="KW-0472">Membrane</keyword>
<keyword evidence="1" id="KW-1133">Transmembrane helix</keyword>
<dbReference type="KEGG" id="anr:Ana3638_23255"/>
<reference evidence="3 4" key="1">
    <citation type="submission" date="2020-01" db="EMBL/GenBank/DDBJ databases">
        <title>Genome analysis of Anaerocolumna sp. CBA3638.</title>
        <authorList>
            <person name="Kim J."/>
            <person name="Roh S.W."/>
        </authorList>
    </citation>
    <scope>NUCLEOTIDE SEQUENCE [LARGE SCALE GENOMIC DNA]</scope>
    <source>
        <strain evidence="3 4">CBA3638</strain>
    </source>
</reference>
<feature type="transmembrane region" description="Helical" evidence="1">
    <location>
        <begin position="7"/>
        <end position="22"/>
    </location>
</feature>